<dbReference type="PANTHER" id="PTHR42934:SF2">
    <property type="entry name" value="GLYCOLATE OXIDASE SUBUNIT GLCD"/>
    <property type="match status" value="1"/>
</dbReference>
<protein>
    <submittedName>
        <fullName evidence="7">Glycolate oxidase subunit GlcD</fullName>
    </submittedName>
</protein>
<dbReference type="GO" id="GO:0071949">
    <property type="term" value="F:FAD binding"/>
    <property type="evidence" value="ECO:0007669"/>
    <property type="project" value="InterPro"/>
</dbReference>
<dbReference type="SUPFAM" id="SSF56176">
    <property type="entry name" value="FAD-binding/transporter-associated domain-like"/>
    <property type="match status" value="1"/>
</dbReference>
<reference evidence="7" key="2">
    <citation type="submission" date="2020-09" db="EMBL/GenBank/DDBJ databases">
        <authorList>
            <person name="Sun Q."/>
            <person name="Ohkuma M."/>
        </authorList>
    </citation>
    <scope>NUCLEOTIDE SEQUENCE</scope>
    <source>
        <strain evidence="7">JCM 14719</strain>
    </source>
</reference>
<feature type="domain" description="FAD-binding PCMH-type" evidence="6">
    <location>
        <begin position="39"/>
        <end position="218"/>
    </location>
</feature>
<evidence type="ECO:0000313" key="7">
    <source>
        <dbReference type="EMBL" id="GGJ97621.1"/>
    </source>
</evidence>
<dbReference type="GO" id="GO:0016491">
    <property type="term" value="F:oxidoreductase activity"/>
    <property type="evidence" value="ECO:0007669"/>
    <property type="project" value="UniProtKB-KW"/>
</dbReference>
<dbReference type="InterPro" id="IPR036318">
    <property type="entry name" value="FAD-bd_PCMH-like_sf"/>
</dbReference>
<dbReference type="SUPFAM" id="SSF55103">
    <property type="entry name" value="FAD-linked oxidases, C-terminal domain"/>
    <property type="match status" value="1"/>
</dbReference>
<dbReference type="FunFam" id="3.30.70.2740:FF:000001">
    <property type="entry name" value="D-lactate dehydrogenase mitochondrial"/>
    <property type="match status" value="1"/>
</dbReference>
<reference evidence="7" key="1">
    <citation type="journal article" date="2014" name="Int. J. Syst. Evol. Microbiol.">
        <title>Complete genome sequence of Corynebacterium casei LMG S-19264T (=DSM 44701T), isolated from a smear-ripened cheese.</title>
        <authorList>
            <consortium name="US DOE Joint Genome Institute (JGI-PGF)"/>
            <person name="Walter F."/>
            <person name="Albersmeier A."/>
            <person name="Kalinowski J."/>
            <person name="Ruckert C."/>
        </authorList>
    </citation>
    <scope>NUCLEOTIDE SEQUENCE</scope>
    <source>
        <strain evidence="7">JCM 14719</strain>
    </source>
</reference>
<keyword evidence="8" id="KW-1185">Reference proteome</keyword>
<dbReference type="InterPro" id="IPR051914">
    <property type="entry name" value="FAD-linked_OxidoTrans_Type4"/>
</dbReference>
<gene>
    <name evidence="7" type="primary">glcD</name>
    <name evidence="7" type="ORF">GCM10007043_09340</name>
</gene>
<dbReference type="AlphaFoldDB" id="A0A8J3FAK7"/>
<proteinExistence type="inferred from homology"/>
<dbReference type="Proteomes" id="UP000637720">
    <property type="component" value="Unassembled WGS sequence"/>
</dbReference>
<organism evidence="7 8">
    <name type="scientific">Calditerricola satsumensis</name>
    <dbReference type="NCBI Taxonomy" id="373054"/>
    <lineage>
        <taxon>Bacteria</taxon>
        <taxon>Bacillati</taxon>
        <taxon>Bacillota</taxon>
        <taxon>Bacilli</taxon>
        <taxon>Bacillales</taxon>
        <taxon>Bacillaceae</taxon>
        <taxon>Calditerricola</taxon>
    </lineage>
</organism>
<dbReference type="InterPro" id="IPR006094">
    <property type="entry name" value="Oxid_FAD_bind_N"/>
</dbReference>
<dbReference type="EMBL" id="BMOF01000013">
    <property type="protein sequence ID" value="GGJ97621.1"/>
    <property type="molecule type" value="Genomic_DNA"/>
</dbReference>
<sequence length="478" mass="51081">MGKLPDAAKRELLAALGADHVRDDPEALVAYSYDATPLVQAMPDAVVFPGSTEEVAAVLRIASRYGIPVIPRGSGTNLSAGTVPVAGGIVLVLTRLNRILEIDEENLTATVQPGVITQHLHQTVEARGLFYPPDPGSMRIATIGGNIAECAGGLRGLKYGTTKDYVLGLEAVLMSGEVIRTGGKLVKDVAGYDLTRLLVGSEGTLAVITEATLRLLPKPEHRKVMSALFDDLYGAARAVSSIIAHRIIPCTLEFMDRATVQVVEDYARVGLPTDIAAFLLIEQDGPEAVVERDLQRIAAICEACGAREVRVAATEEEGEALRTARRAALSALARLRPTTILEDATVPRAQIAPMVERITQIAKKYDLLICTFGHAGDGNLHPTCPTDARDPDEIARVEQAFEEIFAAAIELGGTITGEHGVGAVKAPYLEWKVGAAGLEVLKGIKRAFDPQGLLNPGKIFPPDGRKRKVIHRVPHVHA</sequence>
<comment type="cofactor">
    <cofactor evidence="1">
        <name>FAD</name>
        <dbReference type="ChEBI" id="CHEBI:57692"/>
    </cofactor>
</comment>
<keyword evidence="4" id="KW-0274">FAD</keyword>
<dbReference type="Pfam" id="PF02913">
    <property type="entry name" value="FAD-oxidase_C"/>
    <property type="match status" value="1"/>
</dbReference>
<evidence type="ECO:0000259" key="6">
    <source>
        <dbReference type="PROSITE" id="PS51387"/>
    </source>
</evidence>
<dbReference type="PANTHER" id="PTHR42934">
    <property type="entry name" value="GLYCOLATE OXIDASE SUBUNIT GLCD"/>
    <property type="match status" value="1"/>
</dbReference>
<keyword evidence="5" id="KW-0560">Oxidoreductase</keyword>
<comment type="caution">
    <text evidence="7">The sequence shown here is derived from an EMBL/GenBank/DDBJ whole genome shotgun (WGS) entry which is preliminary data.</text>
</comment>
<dbReference type="FunFam" id="1.10.45.10:FF:000001">
    <property type="entry name" value="D-lactate dehydrogenase mitochondrial"/>
    <property type="match status" value="1"/>
</dbReference>
<accession>A0A8J3FAK7</accession>
<dbReference type="Gene3D" id="3.30.70.2740">
    <property type="match status" value="1"/>
</dbReference>
<dbReference type="RefSeq" id="WP_188816920.1">
    <property type="nucleotide sequence ID" value="NZ_BMOF01000013.1"/>
</dbReference>
<name>A0A8J3FAK7_9BACI</name>
<dbReference type="InterPro" id="IPR016164">
    <property type="entry name" value="FAD-linked_Oxase-like_C"/>
</dbReference>
<evidence type="ECO:0000313" key="8">
    <source>
        <dbReference type="Proteomes" id="UP000637720"/>
    </source>
</evidence>
<evidence type="ECO:0000256" key="2">
    <source>
        <dbReference type="ARBA" id="ARBA00008000"/>
    </source>
</evidence>
<dbReference type="PROSITE" id="PS51387">
    <property type="entry name" value="FAD_PCMH"/>
    <property type="match status" value="1"/>
</dbReference>
<dbReference type="InterPro" id="IPR016169">
    <property type="entry name" value="FAD-bd_PCMH_sub2"/>
</dbReference>
<dbReference type="InterPro" id="IPR004113">
    <property type="entry name" value="FAD-bd_oxidored_4_C"/>
</dbReference>
<evidence type="ECO:0000256" key="1">
    <source>
        <dbReference type="ARBA" id="ARBA00001974"/>
    </source>
</evidence>
<keyword evidence="3" id="KW-0285">Flavoprotein</keyword>
<dbReference type="Gene3D" id="1.10.45.10">
    <property type="entry name" value="Vanillyl-alcohol Oxidase, Chain A, domain 4"/>
    <property type="match status" value="1"/>
</dbReference>
<dbReference type="Gene3D" id="3.30.465.10">
    <property type="match status" value="1"/>
</dbReference>
<dbReference type="InterPro" id="IPR016171">
    <property type="entry name" value="Vanillyl_alc_oxidase_C-sub2"/>
</dbReference>
<evidence type="ECO:0000256" key="5">
    <source>
        <dbReference type="ARBA" id="ARBA00023002"/>
    </source>
</evidence>
<evidence type="ECO:0000256" key="3">
    <source>
        <dbReference type="ARBA" id="ARBA00022630"/>
    </source>
</evidence>
<comment type="similarity">
    <text evidence="2">Belongs to the FAD-binding oxidoreductase/transferase type 4 family.</text>
</comment>
<dbReference type="Pfam" id="PF01565">
    <property type="entry name" value="FAD_binding_4"/>
    <property type="match status" value="1"/>
</dbReference>
<evidence type="ECO:0000256" key="4">
    <source>
        <dbReference type="ARBA" id="ARBA00022827"/>
    </source>
</evidence>
<dbReference type="InterPro" id="IPR016166">
    <property type="entry name" value="FAD-bd_PCMH"/>
</dbReference>